<gene>
    <name evidence="1" type="ORF">O6H91_12G022700</name>
</gene>
<comment type="caution">
    <text evidence="1">The sequence shown here is derived from an EMBL/GenBank/DDBJ whole genome shotgun (WGS) entry which is preliminary data.</text>
</comment>
<evidence type="ECO:0000313" key="1">
    <source>
        <dbReference type="EMBL" id="KAJ7535207.1"/>
    </source>
</evidence>
<evidence type="ECO:0000313" key="2">
    <source>
        <dbReference type="Proteomes" id="UP001162992"/>
    </source>
</evidence>
<keyword evidence="2" id="KW-1185">Reference proteome</keyword>
<organism evidence="1 2">
    <name type="scientific">Diphasiastrum complanatum</name>
    <name type="common">Issler's clubmoss</name>
    <name type="synonym">Lycopodium complanatum</name>
    <dbReference type="NCBI Taxonomy" id="34168"/>
    <lineage>
        <taxon>Eukaryota</taxon>
        <taxon>Viridiplantae</taxon>
        <taxon>Streptophyta</taxon>
        <taxon>Embryophyta</taxon>
        <taxon>Tracheophyta</taxon>
        <taxon>Lycopodiopsida</taxon>
        <taxon>Lycopodiales</taxon>
        <taxon>Lycopodiaceae</taxon>
        <taxon>Lycopodioideae</taxon>
        <taxon>Diphasiastrum</taxon>
    </lineage>
</organism>
<reference evidence="2" key="1">
    <citation type="journal article" date="2024" name="Proc. Natl. Acad. Sci. U.S.A.">
        <title>Extraordinary preservation of gene collinearity over three hundred million years revealed in homosporous lycophytes.</title>
        <authorList>
            <person name="Li C."/>
            <person name="Wickell D."/>
            <person name="Kuo L.Y."/>
            <person name="Chen X."/>
            <person name="Nie B."/>
            <person name="Liao X."/>
            <person name="Peng D."/>
            <person name="Ji J."/>
            <person name="Jenkins J."/>
            <person name="Williams M."/>
            <person name="Shu S."/>
            <person name="Plott C."/>
            <person name="Barry K."/>
            <person name="Rajasekar S."/>
            <person name="Grimwood J."/>
            <person name="Han X."/>
            <person name="Sun S."/>
            <person name="Hou Z."/>
            <person name="He W."/>
            <person name="Dai G."/>
            <person name="Sun C."/>
            <person name="Schmutz J."/>
            <person name="Leebens-Mack J.H."/>
            <person name="Li F.W."/>
            <person name="Wang L."/>
        </authorList>
    </citation>
    <scope>NUCLEOTIDE SEQUENCE [LARGE SCALE GENOMIC DNA]</scope>
    <source>
        <strain evidence="2">cv. PW_Plant_1</strain>
    </source>
</reference>
<protein>
    <submittedName>
        <fullName evidence="1">Uncharacterized protein</fullName>
    </submittedName>
</protein>
<dbReference type="EMBL" id="CM055103">
    <property type="protein sequence ID" value="KAJ7535207.1"/>
    <property type="molecule type" value="Genomic_DNA"/>
</dbReference>
<sequence length="441" mass="47570">MATWSAHRSIPPDLRLWMIFEPLVFPRARLKVCCIKHSFSNKERGGRQVQAQVGKGEDVRLPLMDPCCIIPPLALSRGRGSMGLKPKRARSDRKMVSADAEVAELVARVVNDPMVEVDPVTLGLHLSKANKGVATSTNLSNSVATSTRLPPFSLNSRGLNALAYSAAGASFVMVIAAVVQSLRSHARNHSNSAVSGHAESFSFNSAREAYAQELVSNEDLPSYTDRTVLTDNPMSEAQVPNYAASYAHAFPTDEILGENLQVANTKTADHLSSRNSVQGSSLVAEGAQLIAEEQDFRIETAPKSDGKGSALQPPPGNDPHTPHNSNKSEAPLPAFLSLGSTHKFDPCEDNLHAAADKRKLDARKALKAAAPALAIGAGALGIFAGIDGGLEMVGMAAAASFISYELLWAQTREQLWQEMRRVTDHEKLMHFLKARKILQDL</sequence>
<proteinExistence type="predicted"/>
<name>A0ACC2BZU2_DIPCM</name>
<dbReference type="Proteomes" id="UP001162992">
    <property type="component" value="Chromosome 12"/>
</dbReference>
<accession>A0ACC2BZU2</accession>